<evidence type="ECO:0000313" key="4">
    <source>
        <dbReference type="Proteomes" id="UP000634476"/>
    </source>
</evidence>
<feature type="region of interest" description="Disordered" evidence="1">
    <location>
        <begin position="234"/>
        <end position="257"/>
    </location>
</feature>
<sequence length="496" mass="55593">MTAPEPVVRYIVAATPRTGSSLLCDGLFGTGVAGRPGEVFAPLFRPVWREHLGLFGHPSFEDYLRAAVRYGTTDNGVYGMKIQWMHVSALAGEAGQEGPPAGVLERLFPGSRFVNIVRRDRRAQALSWYRAGKTREWCRWAGEAPPPTSGLTLDAAAVRSIEDTIAGHQAAWERYFTAEGIEPLTVEYESLVRDYRGEIERVMTFLGLDAGRARTLPAPRLTRQADELTLRWREEMDAGERRTRPRPRSRERDGTAEARPSVIVLDNFYRHPGTVREYALRQSYYTPYEDGTEVAEGRRRATWWASGFRPADSCPFKSSAALLSVLERAVGEPVDMGHWRGDFPVDAGSRPLPEPGRERRTCLWNACFHVKPANGQRLGDGVHNHVTDGWNSVGARGWSGIVYLDPAAPLDGGLHLWRNIDPARRFDWMTPAGNWELVDSFGNLFNRMILVRGDVPHSGAGGWGDRLENGRLYQTFFFRTVARKTEWSVPMPEIGA</sequence>
<reference evidence="3" key="1">
    <citation type="submission" date="2021-01" db="EMBL/GenBank/DDBJ databases">
        <title>Whole genome shotgun sequence of Planobispora takensis NBRC 109077.</title>
        <authorList>
            <person name="Komaki H."/>
            <person name="Tamura T."/>
        </authorList>
    </citation>
    <scope>NUCLEOTIDE SEQUENCE</scope>
    <source>
        <strain evidence="3">NBRC 109077</strain>
    </source>
</reference>
<organism evidence="3 4">
    <name type="scientific">Planobispora takensis</name>
    <dbReference type="NCBI Taxonomy" id="1367882"/>
    <lineage>
        <taxon>Bacteria</taxon>
        <taxon>Bacillati</taxon>
        <taxon>Actinomycetota</taxon>
        <taxon>Actinomycetes</taxon>
        <taxon>Streptosporangiales</taxon>
        <taxon>Streptosporangiaceae</taxon>
        <taxon>Planobispora</taxon>
    </lineage>
</organism>
<comment type="caution">
    <text evidence="3">The sequence shown here is derived from an EMBL/GenBank/DDBJ whole genome shotgun (WGS) entry which is preliminary data.</text>
</comment>
<dbReference type="SUPFAM" id="SSF52540">
    <property type="entry name" value="P-loop containing nucleoside triphosphate hydrolases"/>
    <property type="match status" value="1"/>
</dbReference>
<protein>
    <recommendedName>
        <fullName evidence="2">Sulphotransferase Stf0 domain-containing protein</fullName>
    </recommendedName>
</protein>
<dbReference type="InterPro" id="IPR024628">
    <property type="entry name" value="Sulfotransferase_Stf0_dom"/>
</dbReference>
<dbReference type="EMBL" id="BOOK01000013">
    <property type="protein sequence ID" value="GII00051.1"/>
    <property type="molecule type" value="Genomic_DNA"/>
</dbReference>
<feature type="compositionally biased region" description="Basic and acidic residues" evidence="1">
    <location>
        <begin position="234"/>
        <end position="256"/>
    </location>
</feature>
<accession>A0A8J3SUV2</accession>
<dbReference type="Pfam" id="PF09037">
    <property type="entry name" value="Sulphotransf"/>
    <property type="match status" value="1"/>
</dbReference>
<evidence type="ECO:0000259" key="2">
    <source>
        <dbReference type="Pfam" id="PF09037"/>
    </source>
</evidence>
<dbReference type="InterPro" id="IPR027417">
    <property type="entry name" value="P-loop_NTPase"/>
</dbReference>
<gene>
    <name evidence="3" type="ORF">Pta02_20590</name>
</gene>
<keyword evidence="4" id="KW-1185">Reference proteome</keyword>
<dbReference type="Proteomes" id="UP000634476">
    <property type="component" value="Unassembled WGS sequence"/>
</dbReference>
<dbReference type="RefSeq" id="WP_203874479.1">
    <property type="nucleotide sequence ID" value="NZ_BOOK01000013.1"/>
</dbReference>
<evidence type="ECO:0000256" key="1">
    <source>
        <dbReference type="SAM" id="MobiDB-lite"/>
    </source>
</evidence>
<evidence type="ECO:0000313" key="3">
    <source>
        <dbReference type="EMBL" id="GII00051.1"/>
    </source>
</evidence>
<feature type="domain" description="Sulphotransferase Stf0" evidence="2">
    <location>
        <begin position="10"/>
        <end position="234"/>
    </location>
</feature>
<name>A0A8J3SUV2_9ACTN</name>
<dbReference type="AlphaFoldDB" id="A0A8J3SUV2"/>
<dbReference type="Gene3D" id="3.40.50.300">
    <property type="entry name" value="P-loop containing nucleotide triphosphate hydrolases"/>
    <property type="match status" value="1"/>
</dbReference>
<proteinExistence type="predicted"/>